<feature type="non-terminal residue" evidence="1">
    <location>
        <position position="1"/>
    </location>
</feature>
<dbReference type="EMBL" id="CAJOBE010063404">
    <property type="protein sequence ID" value="CAF4393546.1"/>
    <property type="molecule type" value="Genomic_DNA"/>
</dbReference>
<evidence type="ECO:0000313" key="2">
    <source>
        <dbReference type="EMBL" id="CAF4393546.1"/>
    </source>
</evidence>
<evidence type="ECO:0000313" key="3">
    <source>
        <dbReference type="Proteomes" id="UP000663823"/>
    </source>
</evidence>
<gene>
    <name evidence="2" type="ORF">FNK824_LOCUS43706</name>
    <name evidence="1" type="ORF">OTI717_LOCUS41116</name>
</gene>
<organism evidence="1 3">
    <name type="scientific">Rotaria sordida</name>
    <dbReference type="NCBI Taxonomy" id="392033"/>
    <lineage>
        <taxon>Eukaryota</taxon>
        <taxon>Metazoa</taxon>
        <taxon>Spiralia</taxon>
        <taxon>Gnathifera</taxon>
        <taxon>Rotifera</taxon>
        <taxon>Eurotatoria</taxon>
        <taxon>Bdelloidea</taxon>
        <taxon>Philodinida</taxon>
        <taxon>Philodinidae</taxon>
        <taxon>Rotaria</taxon>
    </lineage>
</organism>
<name>A0A820G580_9BILA</name>
<evidence type="ECO:0000313" key="1">
    <source>
        <dbReference type="EMBL" id="CAF4271270.1"/>
    </source>
</evidence>
<comment type="caution">
    <text evidence="1">The sequence shown here is derived from an EMBL/GenBank/DDBJ whole genome shotgun (WGS) entry which is preliminary data.</text>
</comment>
<dbReference type="Proteomes" id="UP000663823">
    <property type="component" value="Unassembled WGS sequence"/>
</dbReference>
<proteinExistence type="predicted"/>
<protein>
    <submittedName>
        <fullName evidence="1">Uncharacterized protein</fullName>
    </submittedName>
</protein>
<sequence>KIHVADVVVLDTLCQSRIRHVILVGQRGPM</sequence>
<dbReference type="EMBL" id="CAJOAX010037990">
    <property type="protein sequence ID" value="CAF4271270.1"/>
    <property type="molecule type" value="Genomic_DNA"/>
</dbReference>
<dbReference type="Proteomes" id="UP000663874">
    <property type="component" value="Unassembled WGS sequence"/>
</dbReference>
<accession>A0A820G580</accession>
<reference evidence="1" key="1">
    <citation type="submission" date="2021-02" db="EMBL/GenBank/DDBJ databases">
        <authorList>
            <person name="Nowell W R."/>
        </authorList>
    </citation>
    <scope>NUCLEOTIDE SEQUENCE</scope>
</reference>
<dbReference type="AlphaFoldDB" id="A0A820G580"/>